<feature type="domain" description="Peptidase M20 dimerisation" evidence="8">
    <location>
        <begin position="204"/>
        <end position="319"/>
    </location>
</feature>
<keyword evidence="6" id="KW-0862">Zinc</keyword>
<keyword evidence="5" id="KW-0378">Hydrolase</keyword>
<dbReference type="Pfam" id="PF01546">
    <property type="entry name" value="Peptidase_M20"/>
    <property type="match status" value="1"/>
</dbReference>
<dbReference type="InterPro" id="IPR050072">
    <property type="entry name" value="Peptidase_M20A"/>
</dbReference>
<dbReference type="NCBIfam" id="TIGR01910">
    <property type="entry name" value="DapE-ArgE"/>
    <property type="match status" value="1"/>
</dbReference>
<dbReference type="EMBL" id="JBBHLI010000001">
    <property type="protein sequence ID" value="MEK9499978.1"/>
    <property type="molecule type" value="Genomic_DNA"/>
</dbReference>
<organism evidence="9 10">
    <name type="scientific">Gaopeijia maritima</name>
    <dbReference type="NCBI Taxonomy" id="3119007"/>
    <lineage>
        <taxon>Bacteria</taxon>
        <taxon>Pseudomonadati</taxon>
        <taxon>Gemmatimonadota</taxon>
        <taxon>Longimicrobiia</taxon>
        <taxon>Gaopeijiales</taxon>
        <taxon>Gaopeijiaceae</taxon>
        <taxon>Gaopeijia</taxon>
    </lineage>
</organism>
<evidence type="ECO:0000256" key="5">
    <source>
        <dbReference type="ARBA" id="ARBA00022801"/>
    </source>
</evidence>
<keyword evidence="10" id="KW-1185">Reference proteome</keyword>
<evidence type="ECO:0000256" key="2">
    <source>
        <dbReference type="ARBA" id="ARBA00001947"/>
    </source>
</evidence>
<sequence length="432" mass="46318">MSRFPIPPAATDRIVAAVDALADEVVDFTCDLIRVPTVNPPGEVYEECARVIGDRLERFGFEVDYPVAEDRPEHTAAHPRMNVVGARAGSRSNPRIHLNGHFDVVPVGDGWTLDPFAGVVKDGRIYGRGVSDMKAGIAAAVYAAEAIRRAGVKLVGTVEVSGTVDEESGGWAGMAHLARTGRIKKGVTDAVIIPEPLNVDRICIGHRGVYWFEVTTHGHIAHGSMPFLGTSAIEHMGAVLETIRNDLMPRFAERTTEVPVVPESARHGTINVNALHGGQPLGDVQSPCVAHSCTAVFDRRFLLEEGFESTRREIVDLLDGMVKELPEFRYGLRDLMVVEPTRTPEGASVVGALGTAINGVLGREATLVASPGTYDHKHVARIGGVENCVAYGPGVLEQAHQPDEWCEVDDLVNATKVLALSVAELAGVEGLS</sequence>
<dbReference type="InterPro" id="IPR010182">
    <property type="entry name" value="ArgE/DapE"/>
</dbReference>
<evidence type="ECO:0000256" key="6">
    <source>
        <dbReference type="ARBA" id="ARBA00022833"/>
    </source>
</evidence>
<dbReference type="SUPFAM" id="SSF53187">
    <property type="entry name" value="Zn-dependent exopeptidases"/>
    <property type="match status" value="1"/>
</dbReference>
<dbReference type="PANTHER" id="PTHR43808">
    <property type="entry name" value="ACETYLORNITHINE DEACETYLASE"/>
    <property type="match status" value="1"/>
</dbReference>
<dbReference type="NCBIfam" id="NF009558">
    <property type="entry name" value="PRK13013.1"/>
    <property type="match status" value="1"/>
</dbReference>
<evidence type="ECO:0000256" key="3">
    <source>
        <dbReference type="ARBA" id="ARBA00006247"/>
    </source>
</evidence>
<reference evidence="9 10" key="1">
    <citation type="submission" date="2024-02" db="EMBL/GenBank/DDBJ databases">
        <title>A novel Gemmatimonadota bacterium.</title>
        <authorList>
            <person name="Du Z.-J."/>
            <person name="Ye Y.-Q."/>
        </authorList>
    </citation>
    <scope>NUCLEOTIDE SEQUENCE [LARGE SCALE GENOMIC DNA]</scope>
    <source>
        <strain evidence="9 10">DH-20</strain>
    </source>
</reference>
<evidence type="ECO:0000256" key="1">
    <source>
        <dbReference type="ARBA" id="ARBA00001941"/>
    </source>
</evidence>
<evidence type="ECO:0000313" key="10">
    <source>
        <dbReference type="Proteomes" id="UP001484239"/>
    </source>
</evidence>
<comment type="cofactor">
    <cofactor evidence="2">
        <name>Zn(2+)</name>
        <dbReference type="ChEBI" id="CHEBI:29105"/>
    </cofactor>
</comment>
<evidence type="ECO:0000313" key="9">
    <source>
        <dbReference type="EMBL" id="MEK9499978.1"/>
    </source>
</evidence>
<proteinExistence type="inferred from homology"/>
<evidence type="ECO:0000259" key="8">
    <source>
        <dbReference type="Pfam" id="PF07687"/>
    </source>
</evidence>
<comment type="caution">
    <text evidence="9">The sequence shown here is derived from an EMBL/GenBank/DDBJ whole genome shotgun (WGS) entry which is preliminary data.</text>
</comment>
<dbReference type="Pfam" id="PF07687">
    <property type="entry name" value="M20_dimer"/>
    <property type="match status" value="1"/>
</dbReference>
<dbReference type="InterPro" id="IPR036264">
    <property type="entry name" value="Bact_exopeptidase_dim_dom"/>
</dbReference>
<dbReference type="SUPFAM" id="SSF55031">
    <property type="entry name" value="Bacterial exopeptidase dimerisation domain"/>
    <property type="match status" value="1"/>
</dbReference>
<dbReference type="InterPro" id="IPR002933">
    <property type="entry name" value="Peptidase_M20"/>
</dbReference>
<evidence type="ECO:0000256" key="7">
    <source>
        <dbReference type="ARBA" id="ARBA00023285"/>
    </source>
</evidence>
<keyword evidence="4" id="KW-0479">Metal-binding</keyword>
<accession>A0ABU9E5H2</accession>
<dbReference type="Gene3D" id="3.40.630.10">
    <property type="entry name" value="Zn peptidases"/>
    <property type="match status" value="2"/>
</dbReference>
<comment type="cofactor">
    <cofactor evidence="1">
        <name>Co(2+)</name>
        <dbReference type="ChEBI" id="CHEBI:48828"/>
    </cofactor>
</comment>
<keyword evidence="7" id="KW-0170">Cobalt</keyword>
<name>A0ABU9E5H2_9BACT</name>
<dbReference type="RefSeq" id="WP_405277832.1">
    <property type="nucleotide sequence ID" value="NZ_CP144380.1"/>
</dbReference>
<evidence type="ECO:0000256" key="4">
    <source>
        <dbReference type="ARBA" id="ARBA00022723"/>
    </source>
</evidence>
<dbReference type="Gene3D" id="3.30.70.360">
    <property type="match status" value="1"/>
</dbReference>
<dbReference type="Proteomes" id="UP001484239">
    <property type="component" value="Unassembled WGS sequence"/>
</dbReference>
<protein>
    <submittedName>
        <fullName evidence="9">Acetylornithine deacetylase/succinyl-diaminopimelate desuccinylase family protein</fullName>
    </submittedName>
</protein>
<dbReference type="InterPro" id="IPR011650">
    <property type="entry name" value="Peptidase_M20_dimer"/>
</dbReference>
<comment type="similarity">
    <text evidence="3">Belongs to the peptidase M20A family.</text>
</comment>
<gene>
    <name evidence="9" type="ORF">WI372_03140</name>
</gene>